<gene>
    <name evidence="7" type="ORF">JOF42_000117</name>
</gene>
<accession>A0ABS4WK93</accession>
<feature type="compositionally biased region" description="Low complexity" evidence="5">
    <location>
        <begin position="605"/>
        <end position="617"/>
    </location>
</feature>
<evidence type="ECO:0000256" key="4">
    <source>
        <dbReference type="ARBA" id="ARBA00022840"/>
    </source>
</evidence>
<keyword evidence="8" id="KW-1185">Reference proteome</keyword>
<feature type="compositionally biased region" description="Low complexity" evidence="5">
    <location>
        <begin position="504"/>
        <end position="517"/>
    </location>
</feature>
<feature type="compositionally biased region" description="Low complexity" evidence="5">
    <location>
        <begin position="389"/>
        <end position="403"/>
    </location>
</feature>
<dbReference type="RefSeq" id="WP_210096076.1">
    <property type="nucleotide sequence ID" value="NZ_BAAAIO010000001.1"/>
</dbReference>
<keyword evidence="4" id="KW-0067">ATP-binding</keyword>
<keyword evidence="3" id="KW-0547">Nucleotide-binding</keyword>
<dbReference type="InterPro" id="IPR027417">
    <property type="entry name" value="P-loop_NTPase"/>
</dbReference>
<feature type="compositionally biased region" description="Basic and acidic residues" evidence="5">
    <location>
        <begin position="641"/>
        <end position="681"/>
    </location>
</feature>
<dbReference type="SMART" id="SM00382">
    <property type="entry name" value="AAA"/>
    <property type="match status" value="1"/>
</dbReference>
<dbReference type="PANTHER" id="PTHR43335:SF4">
    <property type="entry name" value="ABC TRANSPORTER, ATP-BINDING PROTEIN"/>
    <property type="match status" value="1"/>
</dbReference>
<proteinExistence type="inferred from homology"/>
<evidence type="ECO:0000313" key="8">
    <source>
        <dbReference type="Proteomes" id="UP000703720"/>
    </source>
</evidence>
<comment type="caution">
    <text evidence="7">The sequence shown here is derived from an EMBL/GenBank/DDBJ whole genome shotgun (WGS) entry which is preliminary data.</text>
</comment>
<dbReference type="Gene3D" id="3.40.50.300">
    <property type="entry name" value="P-loop containing nucleotide triphosphate hydrolases"/>
    <property type="match status" value="1"/>
</dbReference>
<evidence type="ECO:0000256" key="5">
    <source>
        <dbReference type="SAM" id="MobiDB-lite"/>
    </source>
</evidence>
<name>A0ABS4WK93_9MICO</name>
<evidence type="ECO:0000256" key="3">
    <source>
        <dbReference type="ARBA" id="ARBA00022741"/>
    </source>
</evidence>
<evidence type="ECO:0000256" key="2">
    <source>
        <dbReference type="ARBA" id="ARBA00022448"/>
    </source>
</evidence>
<evidence type="ECO:0000313" key="7">
    <source>
        <dbReference type="EMBL" id="MBP2376622.1"/>
    </source>
</evidence>
<feature type="compositionally biased region" description="Acidic residues" evidence="5">
    <location>
        <begin position="350"/>
        <end position="377"/>
    </location>
</feature>
<feature type="domain" description="ABC transporter" evidence="6">
    <location>
        <begin position="7"/>
        <end position="232"/>
    </location>
</feature>
<dbReference type="InterPro" id="IPR003439">
    <property type="entry name" value="ABC_transporter-like_ATP-bd"/>
</dbReference>
<reference evidence="7 8" key="1">
    <citation type="submission" date="2021-03" db="EMBL/GenBank/DDBJ databases">
        <title>Sequencing the genomes of 1000 actinobacteria strains.</title>
        <authorList>
            <person name="Klenk H.-P."/>
        </authorList>
    </citation>
    <scope>NUCLEOTIDE SEQUENCE [LARGE SCALE GENOMIC DNA]</scope>
    <source>
        <strain evidence="7 8">DSM 13468</strain>
    </source>
</reference>
<dbReference type="SUPFAM" id="SSF52540">
    <property type="entry name" value="P-loop containing nucleoside triphosphate hydrolases"/>
    <property type="match status" value="1"/>
</dbReference>
<feature type="region of interest" description="Disordered" evidence="5">
    <location>
        <begin position="445"/>
        <end position="579"/>
    </location>
</feature>
<organism evidence="7 8">
    <name type="scientific">Microbacterium phyllosphaerae</name>
    <dbReference type="NCBI Taxonomy" id="124798"/>
    <lineage>
        <taxon>Bacteria</taxon>
        <taxon>Bacillati</taxon>
        <taxon>Actinomycetota</taxon>
        <taxon>Actinomycetes</taxon>
        <taxon>Micrococcales</taxon>
        <taxon>Microbacteriaceae</taxon>
        <taxon>Microbacterium</taxon>
    </lineage>
</organism>
<feature type="compositionally biased region" description="Acidic residues" evidence="5">
    <location>
        <begin position="618"/>
        <end position="637"/>
    </location>
</feature>
<protein>
    <submittedName>
        <fullName evidence="7">ABC-type multidrug transport system ATPase subunit</fullName>
    </submittedName>
</protein>
<comment type="similarity">
    <text evidence="1">Belongs to the ABC transporter superfamily.</text>
</comment>
<feature type="compositionally biased region" description="Basic and acidic residues" evidence="5">
    <location>
        <begin position="463"/>
        <end position="474"/>
    </location>
</feature>
<keyword evidence="2" id="KW-0813">Transport</keyword>
<dbReference type="PANTHER" id="PTHR43335">
    <property type="entry name" value="ABC TRANSPORTER, ATP-BINDING PROTEIN"/>
    <property type="match status" value="1"/>
</dbReference>
<sequence length="681" mass="69999">MPDGQVLEFTRVTKRFNDVTAVSDFSARVEPGVVTAFLGPNGAGKTTTLRILLGQVRANSGTATIGGVAFPDLRHPLRTIGSVLEETVYRPRRSAGRQLTIAAKANGIPLSRVDEVLSLVGLEHESEGRIGSFSLGMRQRLSVAHALLGDPGALVFDEPANGLDPEGIRWMRLLMRRLADEGRTVLVSSHVLSEIEQVADHVLVLSKGQLMLSSGIEKLADPSAGSVVVDAADRAALKAALSAAGLEVEVLRSGLTVRGSNAGKVGAIAASAGIALTTLVQRGPTLEDVFIELVRGGTLAPHAIAAASQFIAPEAEPSDAALDAAPATTVIPAVVEPAVATSPETVNADDGSDDAEDAPADDASNVDEGAEPLEADASETGPAADAPVDTADSDAAQTDAAAADAAQTDAAAADAAEAKADDAAYAAAAARDVEHAAAELGYAADASDANDAEDAADVASEAAESHEQAGHDVDAASEGEEATSEEGARPSFDDILFGTAPMNDAAPSADADTDSGAENGSAPADEGLDEHSGVEFFTEVPASEESGSDESRSDESVSGDDPDSAAVEADASDDDPRSAAVTSMLAAAARAYYDDEPKDYPLGVSDASESDQAQSDEAQPDDAAADPSENSESDVQDATDAQEHHEGEHHDGEHHHDEGEHHEHHDEGEHHEHHEGEHHQS</sequence>
<feature type="compositionally biased region" description="Acidic residues" evidence="5">
    <location>
        <begin position="475"/>
        <end position="484"/>
    </location>
</feature>
<evidence type="ECO:0000259" key="6">
    <source>
        <dbReference type="PROSITE" id="PS50893"/>
    </source>
</evidence>
<dbReference type="PROSITE" id="PS50893">
    <property type="entry name" value="ABC_TRANSPORTER_2"/>
    <property type="match status" value="1"/>
</dbReference>
<feature type="region of interest" description="Disordered" evidence="5">
    <location>
        <begin position="596"/>
        <end position="681"/>
    </location>
</feature>
<dbReference type="InterPro" id="IPR003593">
    <property type="entry name" value="AAA+_ATPase"/>
</dbReference>
<feature type="region of interest" description="Disordered" evidence="5">
    <location>
        <begin position="336"/>
        <end position="403"/>
    </location>
</feature>
<dbReference type="Pfam" id="PF00005">
    <property type="entry name" value="ABC_tran"/>
    <property type="match status" value="1"/>
</dbReference>
<evidence type="ECO:0000256" key="1">
    <source>
        <dbReference type="ARBA" id="ARBA00005417"/>
    </source>
</evidence>
<dbReference type="Proteomes" id="UP000703720">
    <property type="component" value="Unassembled WGS sequence"/>
</dbReference>
<dbReference type="EMBL" id="JAGIOA010000001">
    <property type="protein sequence ID" value="MBP2376622.1"/>
    <property type="molecule type" value="Genomic_DNA"/>
</dbReference>